<reference evidence="3 4" key="1">
    <citation type="submission" date="2024-09" db="EMBL/GenBank/DDBJ databases">
        <title>Laminarin stimulates single cell rates of sulfate reduction while oxygen inhibits transcriptomic activity in coastal marine sediment.</title>
        <authorList>
            <person name="Lindsay M."/>
            <person name="Orcutt B."/>
            <person name="Emerson D."/>
            <person name="Stepanauskas R."/>
            <person name="D'Angelo T."/>
        </authorList>
    </citation>
    <scope>NUCLEOTIDE SEQUENCE [LARGE SCALE GENOMIC DNA]</scope>
    <source>
        <strain evidence="3">SAG AM-311-K15</strain>
    </source>
</reference>
<sequence>MLFYARILVICLVSLGLLYWLANLVYLLVGVRKIRNFAQLKARDLEKWPSVSVIIPARNELKTLEGTFGTHLQSEYPDLEFIMVDDRSTDGTAQFLNQLAIEHKNVCTVHIQELPAGWLGKVHAMHIGQQMATGDWLLFTDADILIKPGTLTKAISLCEENRWDFLSVLPKFNQTKPVLDAVTTFIARTIFFGGQIWKAEDPTEKIPSGNGAFLLLRREVFEKSDGFPWLRMEVAVDLGVGLMMKRAGARCVIVKATENVRLNFFTSYKDLKQNIERGGFGIMGQYNIVRIVMLGILTPIIEISPWAGFLPVGLPWLKLCGLIGVIASLSISAAYASFLKRPLLSGLLAPLAVFVSSYYIVRAGIIGLINKGISWRETFYPLVHLRRGRRVKFLL</sequence>
<organism evidence="3 4">
    <name type="scientific">candidate division CSSED10-310 bacterium</name>
    <dbReference type="NCBI Taxonomy" id="2855610"/>
    <lineage>
        <taxon>Bacteria</taxon>
        <taxon>Bacteria division CSSED10-310</taxon>
    </lineage>
</organism>
<feature type="transmembrane region" description="Helical" evidence="1">
    <location>
        <begin position="291"/>
        <end position="310"/>
    </location>
</feature>
<keyword evidence="1" id="KW-0472">Membrane</keyword>
<dbReference type="InterPro" id="IPR029044">
    <property type="entry name" value="Nucleotide-diphossugar_trans"/>
</dbReference>
<dbReference type="PANTHER" id="PTHR43646:SF3">
    <property type="entry name" value="SLR1566 PROTEIN"/>
    <property type="match status" value="1"/>
</dbReference>
<dbReference type="Pfam" id="PF00535">
    <property type="entry name" value="Glycos_transf_2"/>
    <property type="match status" value="1"/>
</dbReference>
<dbReference type="Proteomes" id="UP001594351">
    <property type="component" value="Unassembled WGS sequence"/>
</dbReference>
<dbReference type="PANTHER" id="PTHR43646">
    <property type="entry name" value="GLYCOSYLTRANSFERASE"/>
    <property type="match status" value="1"/>
</dbReference>
<keyword evidence="1" id="KW-1133">Transmembrane helix</keyword>
<gene>
    <name evidence="3" type="ORF">ACFL27_14570</name>
</gene>
<keyword evidence="3" id="KW-0328">Glycosyltransferase</keyword>
<keyword evidence="3" id="KW-0808">Transferase</keyword>
<dbReference type="EC" id="2.4.-.-" evidence="3"/>
<keyword evidence="1" id="KW-0812">Transmembrane</keyword>
<accession>A0ABV6YYZ7</accession>
<evidence type="ECO:0000313" key="4">
    <source>
        <dbReference type="Proteomes" id="UP001594351"/>
    </source>
</evidence>
<evidence type="ECO:0000259" key="2">
    <source>
        <dbReference type="Pfam" id="PF00535"/>
    </source>
</evidence>
<evidence type="ECO:0000256" key="1">
    <source>
        <dbReference type="SAM" id="Phobius"/>
    </source>
</evidence>
<name>A0ABV6YYZ7_UNCC1</name>
<dbReference type="SUPFAM" id="SSF53448">
    <property type="entry name" value="Nucleotide-diphospho-sugar transferases"/>
    <property type="match status" value="1"/>
</dbReference>
<dbReference type="GO" id="GO:0016757">
    <property type="term" value="F:glycosyltransferase activity"/>
    <property type="evidence" value="ECO:0007669"/>
    <property type="project" value="UniProtKB-KW"/>
</dbReference>
<proteinExistence type="predicted"/>
<comment type="caution">
    <text evidence="3">The sequence shown here is derived from an EMBL/GenBank/DDBJ whole genome shotgun (WGS) entry which is preliminary data.</text>
</comment>
<dbReference type="Gene3D" id="3.90.550.10">
    <property type="entry name" value="Spore Coat Polysaccharide Biosynthesis Protein SpsA, Chain A"/>
    <property type="match status" value="1"/>
</dbReference>
<dbReference type="EMBL" id="JBHPBY010000186">
    <property type="protein sequence ID" value="MFC1851418.1"/>
    <property type="molecule type" value="Genomic_DNA"/>
</dbReference>
<protein>
    <submittedName>
        <fullName evidence="3">Glycosyltransferase</fullName>
        <ecNumber evidence="3">2.4.-.-</ecNumber>
    </submittedName>
</protein>
<feature type="transmembrane region" description="Helical" evidence="1">
    <location>
        <begin position="316"/>
        <end position="336"/>
    </location>
</feature>
<dbReference type="InterPro" id="IPR001173">
    <property type="entry name" value="Glyco_trans_2-like"/>
</dbReference>
<feature type="transmembrane region" description="Helical" evidence="1">
    <location>
        <begin position="343"/>
        <end position="361"/>
    </location>
</feature>
<evidence type="ECO:0000313" key="3">
    <source>
        <dbReference type="EMBL" id="MFC1851418.1"/>
    </source>
</evidence>
<feature type="transmembrane region" description="Helical" evidence="1">
    <location>
        <begin position="6"/>
        <end position="29"/>
    </location>
</feature>
<keyword evidence="4" id="KW-1185">Reference proteome</keyword>
<feature type="domain" description="Glycosyltransferase 2-like" evidence="2">
    <location>
        <begin position="52"/>
        <end position="223"/>
    </location>
</feature>